<protein>
    <recommendedName>
        <fullName evidence="3">HD domain-containing protein</fullName>
    </recommendedName>
</protein>
<sequence>MEEGFVTYSKIRFNAMDPKLEDIKIEDIAHALSMMVRLNGHYPSFFSVGQHSIQCCKEAMSRHYVPEVSLGCLLHDASEAYLSDVVGSSKKNMTMYLQIENQVQGAIYRKFLGEVPMGEASVLIKGINDACYYYEYKHFMGIEQRPEEPMILSDMSYEFEPFEKVEAQFLELFNKLMSEIKTSKLGNVYPVKDESAKIKL</sequence>
<dbReference type="AlphaFoldDB" id="A0A1H3IJ80"/>
<dbReference type="SUPFAM" id="SSF109604">
    <property type="entry name" value="HD-domain/PDEase-like"/>
    <property type="match status" value="1"/>
</dbReference>
<dbReference type="Proteomes" id="UP000183918">
    <property type="component" value="Unassembled WGS sequence"/>
</dbReference>
<dbReference type="Gene3D" id="1.10.3210.10">
    <property type="entry name" value="Hypothetical protein af1432"/>
    <property type="match status" value="1"/>
</dbReference>
<dbReference type="EMBL" id="FNPG01000012">
    <property type="protein sequence ID" value="SDY27128.1"/>
    <property type="molecule type" value="Genomic_DNA"/>
</dbReference>
<proteinExistence type="predicted"/>
<name>A0A1H3IJ80_9FIRM</name>
<evidence type="ECO:0000313" key="2">
    <source>
        <dbReference type="Proteomes" id="UP000183918"/>
    </source>
</evidence>
<organism evidence="1 2">
    <name type="scientific">Lachnobacterium bovis DSM 14045</name>
    <dbReference type="NCBI Taxonomy" id="1122142"/>
    <lineage>
        <taxon>Bacteria</taxon>
        <taxon>Bacillati</taxon>
        <taxon>Bacillota</taxon>
        <taxon>Clostridia</taxon>
        <taxon>Lachnospirales</taxon>
        <taxon>Lachnospiraceae</taxon>
        <taxon>Lachnobacterium</taxon>
    </lineage>
</organism>
<accession>A0A1H3IJ80</accession>
<reference evidence="1 2" key="1">
    <citation type="submission" date="2016-10" db="EMBL/GenBank/DDBJ databases">
        <authorList>
            <person name="de Groot N.N."/>
        </authorList>
    </citation>
    <scope>NUCLEOTIDE SEQUENCE [LARGE SCALE GENOMIC DNA]</scope>
    <source>
        <strain evidence="1 2">DSM 14045</strain>
    </source>
</reference>
<evidence type="ECO:0000313" key="1">
    <source>
        <dbReference type="EMBL" id="SDY27128.1"/>
    </source>
</evidence>
<evidence type="ECO:0008006" key="3">
    <source>
        <dbReference type="Google" id="ProtNLM"/>
    </source>
</evidence>
<dbReference type="RefSeq" id="WP_074716991.1">
    <property type="nucleotide sequence ID" value="NZ_FNPG01000012.1"/>
</dbReference>
<gene>
    <name evidence="1" type="ORF">SAMN02910414_01159</name>
</gene>
<keyword evidence="2" id="KW-1185">Reference proteome</keyword>